<dbReference type="FunFam" id="3.20.20.10:FF:000002">
    <property type="entry name" value="Alanine racemase"/>
    <property type="match status" value="1"/>
</dbReference>
<feature type="binding site" evidence="5 7">
    <location>
        <position position="145"/>
    </location>
    <ligand>
        <name>substrate</name>
    </ligand>
</feature>
<dbReference type="GO" id="GO:0030170">
    <property type="term" value="F:pyridoxal phosphate binding"/>
    <property type="evidence" value="ECO:0007669"/>
    <property type="project" value="UniProtKB-UniRule"/>
</dbReference>
<dbReference type="UniPathway" id="UPA00042">
    <property type="reaction ID" value="UER00497"/>
</dbReference>
<dbReference type="SUPFAM" id="SSF51419">
    <property type="entry name" value="PLP-binding barrel"/>
    <property type="match status" value="1"/>
</dbReference>
<accession>A0A1T4YDK2</accession>
<comment type="catalytic activity">
    <reaction evidence="1 5">
        <text>L-alanine = D-alanine</text>
        <dbReference type="Rhea" id="RHEA:20249"/>
        <dbReference type="ChEBI" id="CHEBI:57416"/>
        <dbReference type="ChEBI" id="CHEBI:57972"/>
        <dbReference type="EC" id="5.1.1.1"/>
    </reaction>
</comment>
<dbReference type="InterPro" id="IPR000821">
    <property type="entry name" value="Ala_racemase"/>
</dbReference>
<comment type="function">
    <text evidence="5">Catalyzes the interconversion of L-alanine and D-alanine. May also act on other amino acids.</text>
</comment>
<dbReference type="STRING" id="48467.SAMN02745166_03026"/>
<evidence type="ECO:0000256" key="7">
    <source>
        <dbReference type="PIRSR" id="PIRSR600821-52"/>
    </source>
</evidence>
<dbReference type="Proteomes" id="UP000190774">
    <property type="component" value="Unassembled WGS sequence"/>
</dbReference>
<feature type="active site" description="Proton acceptor; specific for D-alanine" evidence="5">
    <location>
        <position position="47"/>
    </location>
</feature>
<comment type="similarity">
    <text evidence="5">Belongs to the alanine racemase family.</text>
</comment>
<dbReference type="Pfam" id="PF01168">
    <property type="entry name" value="Ala_racemase_N"/>
    <property type="match status" value="1"/>
</dbReference>
<dbReference type="GO" id="GO:0005829">
    <property type="term" value="C:cytosol"/>
    <property type="evidence" value="ECO:0007669"/>
    <property type="project" value="TreeGrafter"/>
</dbReference>
<dbReference type="InterPro" id="IPR009006">
    <property type="entry name" value="Ala_racemase/Decarboxylase_C"/>
</dbReference>
<feature type="domain" description="Alanine racemase C-terminal" evidence="8">
    <location>
        <begin position="253"/>
        <end position="380"/>
    </location>
</feature>
<dbReference type="GO" id="GO:0008784">
    <property type="term" value="F:alanine racemase activity"/>
    <property type="evidence" value="ECO:0007669"/>
    <property type="project" value="UniProtKB-UniRule"/>
</dbReference>
<sequence length="384" mass="42287">MSPPATIFADEEAVRPTHVEVDLTTLAENLAAIRTHVAGAKVMTILKANAYGHGLVPVAQHMVRCGADYLGVAFLEEGILLRREGITTPILVLGGIAGEQIPLFLKYNLTLTAPSVEKLRLIDEVASMLGERARVHLKVDTGMERIGIHYYNAETLLEAALSCQHVEVEGIFSHFANADAEDLGHARLQVERFQEVLSFYERRSLPTPMRHMANSAGILQLPESHFDLVRPGILLYGVYPSQECLRTITVKPALTWKSRVAYFKVVQAGHPVSYGSTWQSDHPVRMITVPVGYGDGYFRALSSKSEVIVRGQRYPVVGRVCMDQLMVNLEQGTAYNGDEVVLLGSSGGQCISAEEIASWAGTIPYEVLTNINTRVPRLYRSEDA</sequence>
<evidence type="ECO:0000313" key="10">
    <source>
        <dbReference type="Proteomes" id="UP000190774"/>
    </source>
</evidence>
<dbReference type="Gene3D" id="2.40.37.10">
    <property type="entry name" value="Lyase, Ornithine Decarboxylase, Chain A, domain 1"/>
    <property type="match status" value="1"/>
</dbReference>
<dbReference type="InterPro" id="IPR011079">
    <property type="entry name" value="Ala_racemase_C"/>
</dbReference>
<evidence type="ECO:0000256" key="5">
    <source>
        <dbReference type="HAMAP-Rule" id="MF_01201"/>
    </source>
</evidence>
<evidence type="ECO:0000313" key="9">
    <source>
        <dbReference type="EMBL" id="SKA99773.1"/>
    </source>
</evidence>
<dbReference type="Gene3D" id="3.20.20.10">
    <property type="entry name" value="Alanine racemase"/>
    <property type="match status" value="1"/>
</dbReference>
<dbReference type="SUPFAM" id="SSF50621">
    <property type="entry name" value="Alanine racemase C-terminal domain-like"/>
    <property type="match status" value="1"/>
</dbReference>
<keyword evidence="4 5" id="KW-0413">Isomerase</keyword>
<dbReference type="GO" id="GO:0030632">
    <property type="term" value="P:D-alanine biosynthetic process"/>
    <property type="evidence" value="ECO:0007669"/>
    <property type="project" value="UniProtKB-UniRule"/>
</dbReference>
<protein>
    <recommendedName>
        <fullName evidence="5">Alanine racemase</fullName>
        <ecNumber evidence="5">5.1.1.1</ecNumber>
    </recommendedName>
</protein>
<dbReference type="InterPro" id="IPR001608">
    <property type="entry name" value="Ala_racemase_N"/>
</dbReference>
<dbReference type="SMART" id="SM01005">
    <property type="entry name" value="Ala_racemase_C"/>
    <property type="match status" value="1"/>
</dbReference>
<comment type="cofactor">
    <cofactor evidence="2 5 6">
        <name>pyridoxal 5'-phosphate</name>
        <dbReference type="ChEBI" id="CHEBI:597326"/>
    </cofactor>
</comment>
<feature type="modified residue" description="N6-(pyridoxal phosphate)lysine" evidence="5 6">
    <location>
        <position position="47"/>
    </location>
</feature>
<keyword evidence="3 5" id="KW-0663">Pyridoxal phosphate</keyword>
<proteinExistence type="inferred from homology"/>
<gene>
    <name evidence="9" type="ORF">SAMN02745166_03026</name>
</gene>
<feature type="active site" description="Proton acceptor; specific for L-alanine" evidence="5">
    <location>
        <position position="274"/>
    </location>
</feature>
<evidence type="ECO:0000256" key="1">
    <source>
        <dbReference type="ARBA" id="ARBA00000316"/>
    </source>
</evidence>
<evidence type="ECO:0000256" key="4">
    <source>
        <dbReference type="ARBA" id="ARBA00023235"/>
    </source>
</evidence>
<evidence type="ECO:0000256" key="3">
    <source>
        <dbReference type="ARBA" id="ARBA00022898"/>
    </source>
</evidence>
<dbReference type="AlphaFoldDB" id="A0A1T4YDK2"/>
<dbReference type="CDD" id="cd00430">
    <property type="entry name" value="PLPDE_III_AR"/>
    <property type="match status" value="1"/>
</dbReference>
<dbReference type="PANTHER" id="PTHR30511:SF0">
    <property type="entry name" value="ALANINE RACEMASE, CATABOLIC-RELATED"/>
    <property type="match status" value="1"/>
</dbReference>
<comment type="pathway">
    <text evidence="5">Amino-acid biosynthesis; D-alanine biosynthesis; D-alanine from L-alanine: step 1/1.</text>
</comment>
<organism evidence="9 10">
    <name type="scientific">Prosthecobacter debontii</name>
    <dbReference type="NCBI Taxonomy" id="48467"/>
    <lineage>
        <taxon>Bacteria</taxon>
        <taxon>Pseudomonadati</taxon>
        <taxon>Verrucomicrobiota</taxon>
        <taxon>Verrucomicrobiia</taxon>
        <taxon>Verrucomicrobiales</taxon>
        <taxon>Verrucomicrobiaceae</taxon>
        <taxon>Prosthecobacter</taxon>
    </lineage>
</organism>
<dbReference type="RefSeq" id="WP_078814217.1">
    <property type="nucleotide sequence ID" value="NZ_FUYE01000009.1"/>
</dbReference>
<dbReference type="NCBIfam" id="TIGR00492">
    <property type="entry name" value="alr"/>
    <property type="match status" value="1"/>
</dbReference>
<dbReference type="EC" id="5.1.1.1" evidence="5"/>
<dbReference type="PANTHER" id="PTHR30511">
    <property type="entry name" value="ALANINE RACEMASE"/>
    <property type="match status" value="1"/>
</dbReference>
<evidence type="ECO:0000256" key="2">
    <source>
        <dbReference type="ARBA" id="ARBA00001933"/>
    </source>
</evidence>
<reference evidence="10" key="1">
    <citation type="submission" date="2017-02" db="EMBL/GenBank/DDBJ databases">
        <authorList>
            <person name="Varghese N."/>
            <person name="Submissions S."/>
        </authorList>
    </citation>
    <scope>NUCLEOTIDE SEQUENCE [LARGE SCALE GENOMIC DNA]</scope>
    <source>
        <strain evidence="10">ATCC 700200</strain>
    </source>
</reference>
<dbReference type="PRINTS" id="PR00992">
    <property type="entry name" value="ALARACEMASE"/>
</dbReference>
<dbReference type="InterPro" id="IPR029066">
    <property type="entry name" value="PLP-binding_barrel"/>
</dbReference>
<evidence type="ECO:0000256" key="6">
    <source>
        <dbReference type="PIRSR" id="PIRSR600821-50"/>
    </source>
</evidence>
<dbReference type="EMBL" id="FUYE01000009">
    <property type="protein sequence ID" value="SKA99773.1"/>
    <property type="molecule type" value="Genomic_DNA"/>
</dbReference>
<evidence type="ECO:0000259" key="8">
    <source>
        <dbReference type="SMART" id="SM01005"/>
    </source>
</evidence>
<dbReference type="HAMAP" id="MF_01201">
    <property type="entry name" value="Ala_racemase"/>
    <property type="match status" value="1"/>
</dbReference>
<name>A0A1T4YDK2_9BACT</name>
<feature type="binding site" evidence="5 7">
    <location>
        <position position="322"/>
    </location>
    <ligand>
        <name>substrate</name>
    </ligand>
</feature>
<keyword evidence="10" id="KW-1185">Reference proteome</keyword>
<dbReference type="Pfam" id="PF00842">
    <property type="entry name" value="Ala_racemase_C"/>
    <property type="match status" value="1"/>
</dbReference>